<protein>
    <submittedName>
        <fullName evidence="1">Uncharacterized protein</fullName>
    </submittedName>
</protein>
<gene>
    <name evidence="1" type="ORF">ERS514591_01677</name>
</gene>
<proteinExistence type="predicted"/>
<dbReference type="EMBL" id="FEVP01000024">
    <property type="protein sequence ID" value="CWP99891.1"/>
    <property type="molecule type" value="Genomic_DNA"/>
</dbReference>
<dbReference type="RefSeq" id="WP_143778049.1">
    <property type="nucleotide sequence ID" value="NZ_FERR01000003.1"/>
</dbReference>
<dbReference type="AlphaFoldDB" id="A0AB33TXF0"/>
<reference evidence="1 2" key="1">
    <citation type="submission" date="2016-02" db="EMBL/GenBank/DDBJ databases">
        <authorList>
            <consortium name="Pathogen Informatics"/>
        </authorList>
    </citation>
    <scope>NUCLEOTIDE SEQUENCE [LARGE SCALE GENOMIC DNA]</scope>
    <source>
        <strain evidence="1 2">2842STDY5881269</strain>
    </source>
</reference>
<sequence>MASPRPYGLLSRGLEPTARDRGFIDNLVMRALTLKEVGDLPSVQLIRALPDGGVVLVRDAGGILRAVTDKPPVPSEKVPPLGFAHLEVPSFYSGIVTKSVLLPREKRLVGIRVTQTCRRRIAGYDKEAILPAGDLRLARMAVEYGRSGLLFKPDVGIPDPRFHSQYAQQLPSWYSGAMAEVVQVVGGYGRQDFEKLPKTREEQVRIVLPEEVAAEIGAEIGGDILPGCSGLPPQDGQYRFDCKFDSTHLVSLGGDGTPWLVHIAPKGVYVMPLPLVPATTAAAFRRYMESVGDDEVLYVLDRFGGLPSGEGFPERPDDFAAWEKAGVIIRVCGTEDFYGKNGFSSVIGWTANRDGTEMANTCYDYDDETAYGIGYLFRLNLKIGSVGHLGRAKRADLGVIGDERLRDLTAVYVGRVLGLFPDDDVKSMPVRYKLRLAPVSLLVERARRTEDFEFKDAEEREFWTEYRARGIARVSGRVAETLRGTLVSFEKPLAQPQVKFPEPLLGACISHDFSPNRKDAGRVKNMKTADTPVFVYFVGDDMRTLKYYREWGEFYAETRSNFEPDMTVGNWYREDYSGKAGVYGYFYSSDIDRRKVLSQGVVRTDITGRDAGYDSKPRFAFDSYYYRTGTIWRNRYYTHHTVVRKSLQNRMNVAVCVPYFMRNALLYAVAESAGEKSVEESLRLLSVADPHSYRYWTDDRIFAWIGSLPVMKGLPYPKDGAPVWVEMEVYEPSAANSFADEGSWIFGLPQDYTWLVHPNRNEWLHSGGGGAPNVREFSKRKSSRDELSVELHASVAHLPRKLKGAVNGRYFVPSPHPKTGHTFYRDGCKNMAGLTEYANVEHFEGEGERAHWGETRLFDSHGGVYSFIGVVNE</sequence>
<evidence type="ECO:0000313" key="1">
    <source>
        <dbReference type="EMBL" id="CWP99891.1"/>
    </source>
</evidence>
<organism evidence="1 2">
    <name type="scientific">Neisseria meningitidis</name>
    <dbReference type="NCBI Taxonomy" id="487"/>
    <lineage>
        <taxon>Bacteria</taxon>
        <taxon>Pseudomonadati</taxon>
        <taxon>Pseudomonadota</taxon>
        <taxon>Betaproteobacteria</taxon>
        <taxon>Neisseriales</taxon>
        <taxon>Neisseriaceae</taxon>
        <taxon>Neisseria</taxon>
    </lineage>
</organism>
<name>A0AB33TXF0_NEIME</name>
<comment type="caution">
    <text evidence="1">The sequence shown here is derived from an EMBL/GenBank/DDBJ whole genome shotgun (WGS) entry which is preliminary data.</text>
</comment>
<dbReference type="Proteomes" id="UP000072443">
    <property type="component" value="Unassembled WGS sequence"/>
</dbReference>
<accession>A0AB33TXF0</accession>
<evidence type="ECO:0000313" key="2">
    <source>
        <dbReference type="Proteomes" id="UP000072443"/>
    </source>
</evidence>